<dbReference type="InterPro" id="IPR027417">
    <property type="entry name" value="P-loop_NTPase"/>
</dbReference>
<dbReference type="PROSITE" id="PS50125">
    <property type="entry name" value="GUANYLATE_CYCLASE_2"/>
    <property type="match status" value="1"/>
</dbReference>
<dbReference type="EMBL" id="VTZN01000029">
    <property type="protein sequence ID" value="KAA1250902.1"/>
    <property type="molecule type" value="Genomic_DNA"/>
</dbReference>
<dbReference type="SMART" id="SM00044">
    <property type="entry name" value="CYCc"/>
    <property type="match status" value="1"/>
</dbReference>
<dbReference type="InterPro" id="IPR050697">
    <property type="entry name" value="Adenylyl/Guanylyl_Cyclase_3/4"/>
</dbReference>
<evidence type="ECO:0000259" key="2">
    <source>
        <dbReference type="PROSITE" id="PS50125"/>
    </source>
</evidence>
<name>A0A5B1BSD8_MYCSI</name>
<dbReference type="SUPFAM" id="SSF55073">
    <property type="entry name" value="Nucleotide cyclase"/>
    <property type="match status" value="1"/>
</dbReference>
<feature type="non-terminal residue" evidence="3">
    <location>
        <position position="429"/>
    </location>
</feature>
<dbReference type="GO" id="GO:0004016">
    <property type="term" value="F:adenylate cyclase activity"/>
    <property type="evidence" value="ECO:0007669"/>
    <property type="project" value="UniProtKB-ARBA"/>
</dbReference>
<gene>
    <name evidence="3" type="ORF">F0Q45_07285</name>
</gene>
<dbReference type="Pfam" id="PF00211">
    <property type="entry name" value="Guanylate_cyc"/>
    <property type="match status" value="1"/>
</dbReference>
<dbReference type="AlphaFoldDB" id="A0A5B1BSD8"/>
<dbReference type="PANTHER" id="PTHR43081">
    <property type="entry name" value="ADENYLATE CYCLASE, TERMINAL-DIFFERENTIATION SPECIFIC-RELATED"/>
    <property type="match status" value="1"/>
</dbReference>
<dbReference type="OrthoDB" id="3543649at2"/>
<evidence type="ECO:0000313" key="4">
    <source>
        <dbReference type="Proteomes" id="UP000324701"/>
    </source>
</evidence>
<organism evidence="3 4">
    <name type="scientific">Mycobacterium simiae</name>
    <name type="common">Mycobacterium habana</name>
    <dbReference type="NCBI Taxonomy" id="1784"/>
    <lineage>
        <taxon>Bacteria</taxon>
        <taxon>Bacillati</taxon>
        <taxon>Actinomycetota</taxon>
        <taxon>Actinomycetes</taxon>
        <taxon>Mycobacteriales</taxon>
        <taxon>Mycobacteriaceae</taxon>
        <taxon>Mycobacterium</taxon>
        <taxon>Mycobacterium simiae complex</taxon>
    </lineage>
</organism>
<evidence type="ECO:0000313" key="3">
    <source>
        <dbReference type="EMBL" id="KAA1250902.1"/>
    </source>
</evidence>
<proteinExistence type="inferred from homology"/>
<dbReference type="CDD" id="cd07302">
    <property type="entry name" value="CHD"/>
    <property type="match status" value="1"/>
</dbReference>
<dbReference type="Pfam" id="PF13191">
    <property type="entry name" value="AAA_16"/>
    <property type="match status" value="1"/>
</dbReference>
<dbReference type="InterPro" id="IPR029787">
    <property type="entry name" value="Nucleotide_cyclase"/>
</dbReference>
<reference evidence="3 4" key="1">
    <citation type="submission" date="2019-09" db="EMBL/GenBank/DDBJ databases">
        <title>Report of infection by Mycobacterium simiae a patient suffering from pulmonary tuberculosis.</title>
        <authorList>
            <person name="Mohanty P.S."/>
            <person name="Bansal A.K."/>
            <person name="Singh H."/>
            <person name="Sharma S."/>
            <person name="Patil S.A."/>
            <person name="Upadhaya P."/>
            <person name="Singh P.K."/>
            <person name="Kumar D."/>
            <person name="Kumar S."/>
            <person name="Singh R.K."/>
            <person name="Chaudhary B."/>
        </authorList>
    </citation>
    <scope>NUCLEOTIDE SEQUENCE [LARGE SCALE GENOMIC DNA]</scope>
    <source>
        <strain evidence="3 4">JAL-560-SIM</strain>
    </source>
</reference>
<dbReference type="Gene3D" id="3.40.50.300">
    <property type="entry name" value="P-loop containing nucleotide triphosphate hydrolases"/>
    <property type="match status" value="1"/>
</dbReference>
<protein>
    <submittedName>
        <fullName evidence="3">AAA family ATPase</fullName>
    </submittedName>
</protein>
<sequence length="429" mass="46096">MVGRRMNDLPRSGRYSSDGVIVDQVQTVVVLFTDLVDSTALASRVGPERAEELRIEHFRLLRAAIAGANGLEVKNTGDGLMVVLPSAVAAVECAQAIQQRHELRNRRVGEQLLVRIGMSMGDATRSEGDVFGPPVVEAARLCAKANPGQVLLSNVTRVMVGRRGEHKFRSVGELELKGLPEPVAACELLWASFGVAAIPLPARLQVLPLTAYVGREGIRSRLSEVCQLAIDGARQVVLISGEPGIGKTRLAAQVVSEAHAEGATVLFGQCDEELVASYQPWVQALRGLVEHCPMEVLAQHVGEHGGELCRLVPELARRLPNVPAPRASDAAMERCLLFGAVVGMLQCAAAQGLLVVVVLDDLHWADKPSLALLKHVVAHVVQAQVVFLCTYRDSDIDADHPLSALLADLRREAGVESVSYPQLTLPTIV</sequence>
<dbReference type="GO" id="GO:0009190">
    <property type="term" value="P:cyclic nucleotide biosynthetic process"/>
    <property type="evidence" value="ECO:0007669"/>
    <property type="project" value="InterPro"/>
</dbReference>
<dbReference type="Proteomes" id="UP000324701">
    <property type="component" value="Unassembled WGS sequence"/>
</dbReference>
<dbReference type="PANTHER" id="PTHR43081:SF1">
    <property type="entry name" value="ADENYLATE CYCLASE, TERMINAL-DIFFERENTIATION SPECIFIC"/>
    <property type="match status" value="1"/>
</dbReference>
<keyword evidence="4" id="KW-1185">Reference proteome</keyword>
<dbReference type="SUPFAM" id="SSF52540">
    <property type="entry name" value="P-loop containing nucleoside triphosphate hydrolases"/>
    <property type="match status" value="1"/>
</dbReference>
<dbReference type="Gene3D" id="3.30.70.1230">
    <property type="entry name" value="Nucleotide cyclase"/>
    <property type="match status" value="1"/>
</dbReference>
<comment type="caution">
    <text evidence="3">The sequence shown here is derived from an EMBL/GenBank/DDBJ whole genome shotgun (WGS) entry which is preliminary data.</text>
</comment>
<dbReference type="GO" id="GO:0035556">
    <property type="term" value="P:intracellular signal transduction"/>
    <property type="evidence" value="ECO:0007669"/>
    <property type="project" value="InterPro"/>
</dbReference>
<feature type="domain" description="Guanylate cyclase" evidence="2">
    <location>
        <begin position="29"/>
        <end position="142"/>
    </location>
</feature>
<dbReference type="InterPro" id="IPR041664">
    <property type="entry name" value="AAA_16"/>
</dbReference>
<accession>A0A5B1BSD8</accession>
<dbReference type="InterPro" id="IPR001054">
    <property type="entry name" value="A/G_cyclase"/>
</dbReference>
<comment type="similarity">
    <text evidence="1">Belongs to the adenylyl cyclase class-3 family.</text>
</comment>
<evidence type="ECO:0000256" key="1">
    <source>
        <dbReference type="ARBA" id="ARBA00005381"/>
    </source>
</evidence>